<protein>
    <submittedName>
        <fullName evidence="1">DUF2993 domain-containing protein</fullName>
    </submittedName>
</protein>
<accession>A0ABW3R2M0</accession>
<dbReference type="RefSeq" id="WP_380728136.1">
    <property type="nucleotide sequence ID" value="NZ_JBHTLK010000223.1"/>
</dbReference>
<evidence type="ECO:0000313" key="2">
    <source>
        <dbReference type="Proteomes" id="UP001597168"/>
    </source>
</evidence>
<gene>
    <name evidence="1" type="ORF">ACFQ3T_29420</name>
</gene>
<keyword evidence="2" id="KW-1185">Reference proteome</keyword>
<name>A0ABW3R2M0_9PSEU</name>
<sequence>MTGTETTKRRPPRGRKLIIAALVLCGLLVAADFGLAAAGEYQVAQKMREKFGLSEDPSVRINGFPFTTQALAGDYKDIEISATGVPVREQLRDLEIRANLHHTRIGLSDLLSGNTRGAKIDQVKGSVKIKANDLNRLVNQVTPFTDMVIEPDTRAQQAVEPAGEQPAVSKASDPTVAAVKLSGTTTVAGRKLRISAFGTVSLVDGQVVIAMQDVELDDTSLAGLDAVLSVVRQALSVTIDPGALPFTVTPTAVKVERGAFTLEGSINDIPLDQGGG</sequence>
<dbReference type="InterPro" id="IPR021373">
    <property type="entry name" value="DUF2993"/>
</dbReference>
<reference evidence="2" key="1">
    <citation type="journal article" date="2019" name="Int. J. Syst. Evol. Microbiol.">
        <title>The Global Catalogue of Microorganisms (GCM) 10K type strain sequencing project: providing services to taxonomists for standard genome sequencing and annotation.</title>
        <authorList>
            <consortium name="The Broad Institute Genomics Platform"/>
            <consortium name="The Broad Institute Genome Sequencing Center for Infectious Disease"/>
            <person name="Wu L."/>
            <person name="Ma J."/>
        </authorList>
    </citation>
    <scope>NUCLEOTIDE SEQUENCE [LARGE SCALE GENOMIC DNA]</scope>
    <source>
        <strain evidence="2">CCUG 60214</strain>
    </source>
</reference>
<proteinExistence type="predicted"/>
<organism evidence="1 2">
    <name type="scientific">Saccharothrix hoggarensis</name>
    <dbReference type="NCBI Taxonomy" id="913853"/>
    <lineage>
        <taxon>Bacteria</taxon>
        <taxon>Bacillati</taxon>
        <taxon>Actinomycetota</taxon>
        <taxon>Actinomycetes</taxon>
        <taxon>Pseudonocardiales</taxon>
        <taxon>Pseudonocardiaceae</taxon>
        <taxon>Saccharothrix</taxon>
    </lineage>
</organism>
<evidence type="ECO:0000313" key="1">
    <source>
        <dbReference type="EMBL" id="MFD1151271.1"/>
    </source>
</evidence>
<dbReference type="Pfam" id="PF11209">
    <property type="entry name" value="LmeA"/>
    <property type="match status" value="1"/>
</dbReference>
<dbReference type="Proteomes" id="UP001597168">
    <property type="component" value="Unassembled WGS sequence"/>
</dbReference>
<dbReference type="EMBL" id="JBHTLK010000223">
    <property type="protein sequence ID" value="MFD1151271.1"/>
    <property type="molecule type" value="Genomic_DNA"/>
</dbReference>
<comment type="caution">
    <text evidence="1">The sequence shown here is derived from an EMBL/GenBank/DDBJ whole genome shotgun (WGS) entry which is preliminary data.</text>
</comment>